<reference evidence="6" key="1">
    <citation type="journal article" date="2020" name="Genome Biol.">
        <title>Gamete binning: chromosome-level and haplotype-resolved genome assembly enabled by high-throughput single-cell sequencing of gamete genomes.</title>
        <authorList>
            <person name="Campoy J.A."/>
            <person name="Sun H."/>
            <person name="Goel M."/>
            <person name="Jiao W.-B."/>
            <person name="Folz-Donahue K."/>
            <person name="Wang N."/>
            <person name="Rubio M."/>
            <person name="Liu C."/>
            <person name="Kukat C."/>
            <person name="Ruiz D."/>
            <person name="Huettel B."/>
            <person name="Schneeberger K."/>
        </authorList>
    </citation>
    <scope>NUCLEOTIDE SEQUENCE [LARGE SCALE GENOMIC DNA]</scope>
    <source>
        <strain evidence="6">cv. Rojo Pasion</strain>
    </source>
</reference>
<proteinExistence type="predicted"/>
<dbReference type="InterPro" id="IPR011990">
    <property type="entry name" value="TPR-like_helical_dom_sf"/>
</dbReference>
<dbReference type="Pfam" id="PF13041">
    <property type="entry name" value="PPR_2"/>
    <property type="match status" value="4"/>
</dbReference>
<dbReference type="FunFam" id="1.25.40.10:FF:000670">
    <property type="entry name" value="Pentatricopeptide repeat-containing protein"/>
    <property type="match status" value="1"/>
</dbReference>
<dbReference type="FunFam" id="1.25.40.10:FF:000366">
    <property type="entry name" value="Pentatricopeptide (PPR) repeat-containing protein"/>
    <property type="match status" value="1"/>
</dbReference>
<feature type="region of interest" description="Disordered" evidence="3">
    <location>
        <begin position="1"/>
        <end position="20"/>
    </location>
</feature>
<evidence type="ECO:0000256" key="3">
    <source>
        <dbReference type="SAM" id="MobiDB-lite"/>
    </source>
</evidence>
<dbReference type="InterPro" id="IPR002885">
    <property type="entry name" value="PPR_rpt"/>
</dbReference>
<accession>A0A6J5WRI9</accession>
<keyword evidence="6" id="KW-1185">Reference proteome</keyword>
<feature type="repeat" description="PPR" evidence="2">
    <location>
        <begin position="529"/>
        <end position="563"/>
    </location>
</feature>
<feature type="repeat" description="PPR" evidence="2">
    <location>
        <begin position="731"/>
        <end position="765"/>
    </location>
</feature>
<feature type="domain" description="Cell morphogenesis central region" evidence="4">
    <location>
        <begin position="1052"/>
        <end position="1145"/>
    </location>
</feature>
<protein>
    <recommendedName>
        <fullName evidence="4">Cell morphogenesis central region domain-containing protein</fullName>
    </recommendedName>
</protein>
<dbReference type="GO" id="GO:0003723">
    <property type="term" value="F:RNA binding"/>
    <property type="evidence" value="ECO:0007669"/>
    <property type="project" value="InterPro"/>
</dbReference>
<organism evidence="5 6">
    <name type="scientific">Prunus armeniaca</name>
    <name type="common">Apricot</name>
    <name type="synonym">Armeniaca vulgaris</name>
    <dbReference type="NCBI Taxonomy" id="36596"/>
    <lineage>
        <taxon>Eukaryota</taxon>
        <taxon>Viridiplantae</taxon>
        <taxon>Streptophyta</taxon>
        <taxon>Embryophyta</taxon>
        <taxon>Tracheophyta</taxon>
        <taxon>Spermatophyta</taxon>
        <taxon>Magnoliopsida</taxon>
        <taxon>eudicotyledons</taxon>
        <taxon>Gunneridae</taxon>
        <taxon>Pentapetalae</taxon>
        <taxon>rosids</taxon>
        <taxon>fabids</taxon>
        <taxon>Rosales</taxon>
        <taxon>Rosaceae</taxon>
        <taxon>Amygdaloideae</taxon>
        <taxon>Amygdaleae</taxon>
        <taxon>Prunus</taxon>
    </lineage>
</organism>
<dbReference type="GO" id="GO:0009451">
    <property type="term" value="P:RNA modification"/>
    <property type="evidence" value="ECO:0007669"/>
    <property type="project" value="InterPro"/>
</dbReference>
<evidence type="ECO:0000313" key="5">
    <source>
        <dbReference type="EMBL" id="CAB4302332.1"/>
    </source>
</evidence>
<evidence type="ECO:0000256" key="1">
    <source>
        <dbReference type="ARBA" id="ARBA00022737"/>
    </source>
</evidence>
<feature type="repeat" description="PPR" evidence="2">
    <location>
        <begin position="226"/>
        <end position="260"/>
    </location>
</feature>
<dbReference type="OrthoDB" id="185373at2759"/>
<feature type="repeat" description="PPR" evidence="2">
    <location>
        <begin position="195"/>
        <end position="225"/>
    </location>
</feature>
<evidence type="ECO:0000313" key="6">
    <source>
        <dbReference type="Proteomes" id="UP000507245"/>
    </source>
</evidence>
<dbReference type="FunFam" id="1.25.40.10:FF:000780">
    <property type="entry name" value="Pentatricopeptide repeat-containing protein isoform A"/>
    <property type="match status" value="1"/>
</dbReference>
<dbReference type="InterPro" id="IPR046848">
    <property type="entry name" value="E_motif"/>
</dbReference>
<dbReference type="AlphaFoldDB" id="A0A6J5WRI9"/>
<keyword evidence="1" id="KW-0677">Repeat</keyword>
<gene>
    <name evidence="5" type="ORF">ORAREDHAP_LOCUS18030</name>
</gene>
<dbReference type="PROSITE" id="PS51375">
    <property type="entry name" value="PPR"/>
    <property type="match status" value="6"/>
</dbReference>
<dbReference type="EMBL" id="CAEKKB010000003">
    <property type="protein sequence ID" value="CAB4302332.1"/>
    <property type="molecule type" value="Genomic_DNA"/>
</dbReference>
<sequence>MKKLEIVTSGHPRLDGQYPQPSDPAYEQVLDSLAMVARHKRITLLEALLRWRGSESSKGENEASTFERKPSMWWSAFFVQHVFAFSSAVHKKDLQRNFGWGLKSLYQQTQQPNYSFSTLAQNQTTPTKNFKTFSHIFQQCSHGRAPNPGKQAHARMIVSGFEPTVFVTNCLIQMYVKCGVLEYASKVFDGMPQRDTVSWNTMIFGYAESGKMGFAQTCFDVMPERDVVSWNSLISGYLQSGDYHKSIEVYVNMGNAGVEFDCTTTAMVLKACSVMEDIGLGIQIHCVSVKMGFDIDVVTGSALVDMYGKCKELDCSLQVFRELPEKNWVCWSAVIAGSVQNDQFVKGIDLFKEMQKAGVGVSQSIYASVFRSCAGLSAYRLGTQFHVHAIKTDLLYDVIVGTATLDMYAKCGSMSDARKIFNLMPNHSLQSYNATIVGYARNEQGFEALELFLLLLKSGLGFDEITLSGALSACAVIKGHLEGLQLQVLLVKSSLRSNICVANAILDMYGKCGDLFGASRVFDEMVSRDAVSWNTIIAAHGQNENEKETLSFFVSMLRSRMEPDEFTFGSVLKVCAAQHSLNYGMEIHSRIIKSGMGMNLFIGGALVDMYCKCGMMEEAEKIHDRTEEQTMVSWNAIISGFSLHKQNEDAQRYFSQMLEMGAEPDNFTYATVLDTCANLATVGLGRQIHAQIIKHELQLDVYITSTLVDMYSKCGNMQDSYLMFKKAPKRDAVTWNAMISGYANFGLGEDALRIFENMQLENVKPNHSTFVSVLRACGHIGQVEKGLHYFRTMRNDYGLHPQLEHYSCMVDIIGRSGQVHEALRLIQDMPFEADDIIWRTLLSICKLHGNVEVAEKAASSILQLDPQDSSTYVLLSNIYAEAGMWGEVSKMRKTMKRNKLKKEPGCSWIEVKDELHAFLVGDKAHPRCNEVYEKLNLLVAEMMRVGYRPEIDVLLDEEMEEQELEDKLKISMHNESTVGYPLVTLLCLGDGAIFINNLSSHLDQLYMFLREPILMVFHSGKQDSTSEAKVIGLCSLLAIVMSISKLLLGFWHPFDFGRESDATPPDMTLQSVMFESLDNNRWACCLSELVKYAAELCPRSGHEAKAEVMQRLAHITSVELGGKANQSQDADNKLDQWLMCAVFVSAMTLGRSHLEACEIMFTGLAASFIDEVSSSETEGKPKWKVLYG</sequence>
<dbReference type="Proteomes" id="UP000507245">
    <property type="component" value="Unassembled WGS sequence"/>
</dbReference>
<evidence type="ECO:0000259" key="4">
    <source>
        <dbReference type="Pfam" id="PF14228"/>
    </source>
</evidence>
<dbReference type="PANTHER" id="PTHR47926">
    <property type="entry name" value="PENTATRICOPEPTIDE REPEAT-CONTAINING PROTEIN"/>
    <property type="match status" value="1"/>
</dbReference>
<dbReference type="InterPro" id="IPR029473">
    <property type="entry name" value="MOR2-PAG1_mid"/>
</dbReference>
<dbReference type="Pfam" id="PF14228">
    <property type="entry name" value="MOR2-PAG1_mid"/>
    <property type="match status" value="1"/>
</dbReference>
<dbReference type="Gene3D" id="1.25.40.10">
    <property type="entry name" value="Tetratricopeptide repeat domain"/>
    <property type="match status" value="7"/>
</dbReference>
<dbReference type="PANTHER" id="PTHR47926:SF406">
    <property type="entry name" value="REPEAT (PPR) SUPERFAMILY PROTEIN, PUTATIVE-RELATED"/>
    <property type="match status" value="1"/>
</dbReference>
<dbReference type="FunFam" id="1.25.40.10:FF:000669">
    <property type="entry name" value="Pentatricopeptide repeat-containing protein At4g33990"/>
    <property type="match status" value="1"/>
</dbReference>
<dbReference type="FunFam" id="1.25.40.10:FF:000031">
    <property type="entry name" value="Pentatricopeptide repeat-containing protein mitochondrial"/>
    <property type="match status" value="1"/>
</dbReference>
<dbReference type="Pfam" id="PF01535">
    <property type="entry name" value="PPR"/>
    <property type="match status" value="7"/>
</dbReference>
<dbReference type="Pfam" id="PF20431">
    <property type="entry name" value="E_motif"/>
    <property type="match status" value="1"/>
</dbReference>
<dbReference type="InterPro" id="IPR046960">
    <property type="entry name" value="PPR_At4g14850-like_plant"/>
</dbReference>
<name>A0A6J5WRI9_PRUAR</name>
<feature type="repeat" description="PPR" evidence="2">
    <location>
        <begin position="868"/>
        <end position="902"/>
    </location>
</feature>
<dbReference type="SUPFAM" id="SSF48452">
    <property type="entry name" value="TPR-like"/>
    <property type="match status" value="1"/>
</dbReference>
<evidence type="ECO:0000256" key="2">
    <source>
        <dbReference type="PROSITE-ProRule" id="PRU00708"/>
    </source>
</evidence>
<dbReference type="NCBIfam" id="TIGR00756">
    <property type="entry name" value="PPR"/>
    <property type="match status" value="5"/>
</dbReference>
<dbReference type="FunFam" id="1.25.40.10:FF:000196">
    <property type="entry name" value="Pentatricopeptide repeat-containing protein At4g14850"/>
    <property type="match status" value="1"/>
</dbReference>
<feature type="repeat" description="PPR" evidence="2">
    <location>
        <begin position="630"/>
        <end position="664"/>
    </location>
</feature>